<evidence type="ECO:0000313" key="2">
    <source>
        <dbReference type="Proteomes" id="UP000504603"/>
    </source>
</evidence>
<dbReference type="OrthoDB" id="1225832at2759"/>
<keyword evidence="2" id="KW-1185">Reference proteome</keyword>
<proteinExistence type="predicted"/>
<dbReference type="RefSeq" id="XP_022159710.1">
    <property type="nucleotide sequence ID" value="XM_022304018.1"/>
</dbReference>
<accession>A0A6J1DZI5</accession>
<dbReference type="Proteomes" id="UP000504603">
    <property type="component" value="Unplaced"/>
</dbReference>
<name>A0A6J1DZI5_MOMCH</name>
<reference evidence="3" key="1">
    <citation type="submission" date="2025-08" db="UniProtKB">
        <authorList>
            <consortium name="RefSeq"/>
        </authorList>
    </citation>
    <scope>IDENTIFICATION</scope>
    <source>
        <strain evidence="3">OHB3-1</strain>
    </source>
</reference>
<dbReference type="AlphaFoldDB" id="A0A6J1DZI5"/>
<protein>
    <submittedName>
        <fullName evidence="3">Uncharacterized protein LOC111026052</fullName>
    </submittedName>
</protein>
<evidence type="ECO:0000256" key="1">
    <source>
        <dbReference type="SAM" id="MobiDB-lite"/>
    </source>
</evidence>
<gene>
    <name evidence="3" type="primary">LOC111026052</name>
</gene>
<organism evidence="2 3">
    <name type="scientific">Momordica charantia</name>
    <name type="common">Bitter gourd</name>
    <name type="synonym">Balsam pear</name>
    <dbReference type="NCBI Taxonomy" id="3673"/>
    <lineage>
        <taxon>Eukaryota</taxon>
        <taxon>Viridiplantae</taxon>
        <taxon>Streptophyta</taxon>
        <taxon>Embryophyta</taxon>
        <taxon>Tracheophyta</taxon>
        <taxon>Spermatophyta</taxon>
        <taxon>Magnoliopsida</taxon>
        <taxon>eudicotyledons</taxon>
        <taxon>Gunneridae</taxon>
        <taxon>Pentapetalae</taxon>
        <taxon>rosids</taxon>
        <taxon>fabids</taxon>
        <taxon>Cucurbitales</taxon>
        <taxon>Cucurbitaceae</taxon>
        <taxon>Momordiceae</taxon>
        <taxon>Momordica</taxon>
    </lineage>
</organism>
<dbReference type="KEGG" id="mcha:111026052"/>
<dbReference type="GeneID" id="111026052"/>
<feature type="region of interest" description="Disordered" evidence="1">
    <location>
        <begin position="81"/>
        <end position="189"/>
    </location>
</feature>
<dbReference type="PANTHER" id="PTHR34190">
    <property type="entry name" value="EXPRESSED PROTEIN"/>
    <property type="match status" value="1"/>
</dbReference>
<sequence>MEDDAKLSHQPQHSSSSSMTLLSRLDHLDFVMKYLERKQSLERRCVSLDVALKDTYFKGSLLDRVAALEHRLFQLCLKMDSGSSTNPSSFTSTEASVEISSSSSPKQFCRGEPSSSYPTFHYPSHGGTSQISQVQEKPQRHQQKKKQPSPSKGQLGKTRSGSKDEGGSCKNVKKGIPPPKWPHLRMFGC</sequence>
<feature type="compositionally biased region" description="Low complexity" evidence="1">
    <location>
        <begin position="81"/>
        <end position="104"/>
    </location>
</feature>
<evidence type="ECO:0000313" key="3">
    <source>
        <dbReference type="RefSeq" id="XP_022159710.1"/>
    </source>
</evidence>
<dbReference type="PANTHER" id="PTHR34190:SF3">
    <property type="entry name" value="MICROSPORE-SPECIFIC PROMOTER 2"/>
    <property type="match status" value="1"/>
</dbReference>